<comment type="caution">
    <text evidence="2">The sequence shown here is derived from an EMBL/GenBank/DDBJ whole genome shotgun (WGS) entry which is preliminary data.</text>
</comment>
<dbReference type="InterPro" id="IPR015424">
    <property type="entry name" value="PyrdxlP-dep_Trfase"/>
</dbReference>
<evidence type="ECO:0000313" key="3">
    <source>
        <dbReference type="Proteomes" id="UP000717328"/>
    </source>
</evidence>
<accession>A0A9P7K3P9</accession>
<sequence length="307" mass="33293">MGIDIKKTISSWFSSTSDSDSETTSTTSSSLSTSSVTFHITGSDPPTTPEPTTPTADEHTKAGSDYDYGYGLSRTSFAELVSTEYPSLHSSELVHLDHAAAPPSPISAISALSSVLTTTLYSNPHSHPSTQREVDIMRGRVMCTLFGLGQRELERWDLVWTAGTTASLEIIAEHFPWSNATRYRYLKESHTSLVGIRGCALVAGAAVESLDLDAFLISQQVEGCVLHAYPAQCNVTGSRLGLGPAIALARQGRDRKQAILVDAAAYLSTSPLDLSLVSYEEAPDFVVGSFYKIYVRLPHYFIEKPSY</sequence>
<reference evidence="2" key="2">
    <citation type="submission" date="2021-10" db="EMBL/GenBank/DDBJ databases">
        <title>Phylogenomics reveals ancestral predisposition of the termite-cultivated fungus Termitomyces towards a domesticated lifestyle.</title>
        <authorList>
            <person name="Auxier B."/>
            <person name="Grum-Grzhimaylo A."/>
            <person name="Cardenas M.E."/>
            <person name="Lodge J.D."/>
            <person name="Laessoe T."/>
            <person name="Pedersen O."/>
            <person name="Smith M.E."/>
            <person name="Kuyper T.W."/>
            <person name="Franco-Molano E.A."/>
            <person name="Baroni T.J."/>
            <person name="Aanen D.K."/>
        </authorList>
    </citation>
    <scope>NUCLEOTIDE SEQUENCE</scope>
    <source>
        <strain evidence="2">D49</strain>
    </source>
</reference>
<organism evidence="2 3">
    <name type="scientific">Sphagnurus paluster</name>
    <dbReference type="NCBI Taxonomy" id="117069"/>
    <lineage>
        <taxon>Eukaryota</taxon>
        <taxon>Fungi</taxon>
        <taxon>Dikarya</taxon>
        <taxon>Basidiomycota</taxon>
        <taxon>Agaricomycotina</taxon>
        <taxon>Agaricomycetes</taxon>
        <taxon>Agaricomycetidae</taxon>
        <taxon>Agaricales</taxon>
        <taxon>Tricholomatineae</taxon>
        <taxon>Lyophyllaceae</taxon>
        <taxon>Sphagnurus</taxon>
    </lineage>
</organism>
<gene>
    <name evidence="2" type="ORF">H0H81_006192</name>
</gene>
<evidence type="ECO:0000313" key="2">
    <source>
        <dbReference type="EMBL" id="KAG5636986.1"/>
    </source>
</evidence>
<dbReference type="Gene3D" id="3.40.640.10">
    <property type="entry name" value="Type I PLP-dependent aspartate aminotransferase-like (Major domain)"/>
    <property type="match status" value="1"/>
</dbReference>
<dbReference type="SUPFAM" id="SSF53383">
    <property type="entry name" value="PLP-dependent transferases"/>
    <property type="match status" value="1"/>
</dbReference>
<keyword evidence="3" id="KW-1185">Reference proteome</keyword>
<feature type="region of interest" description="Disordered" evidence="1">
    <location>
        <begin position="13"/>
        <end position="64"/>
    </location>
</feature>
<dbReference type="GO" id="GO:0008265">
    <property type="term" value="F:molybdenum cofactor sulfurtransferase activity"/>
    <property type="evidence" value="ECO:0007669"/>
    <property type="project" value="TreeGrafter"/>
</dbReference>
<protein>
    <submittedName>
        <fullName evidence="2">Uncharacterized protein</fullName>
    </submittedName>
</protein>
<feature type="compositionally biased region" description="Low complexity" evidence="1">
    <location>
        <begin position="13"/>
        <end position="37"/>
    </location>
</feature>
<dbReference type="AlphaFoldDB" id="A0A9P7K3P9"/>
<dbReference type="InterPro" id="IPR015421">
    <property type="entry name" value="PyrdxlP-dep_Trfase_major"/>
</dbReference>
<name>A0A9P7K3P9_9AGAR</name>
<dbReference type="EMBL" id="JABCKI010005872">
    <property type="protein sequence ID" value="KAG5636986.1"/>
    <property type="molecule type" value="Genomic_DNA"/>
</dbReference>
<dbReference type="OrthoDB" id="10264306at2759"/>
<reference evidence="2" key="1">
    <citation type="submission" date="2021-02" db="EMBL/GenBank/DDBJ databases">
        <authorList>
            <person name="Nieuwenhuis M."/>
            <person name="Van De Peppel L.J.J."/>
        </authorList>
    </citation>
    <scope>NUCLEOTIDE SEQUENCE</scope>
    <source>
        <strain evidence="2">D49</strain>
    </source>
</reference>
<dbReference type="PANTHER" id="PTHR14237:SF80">
    <property type="entry name" value="MOLYBDENUM COFACTOR SULFURASE"/>
    <property type="match status" value="1"/>
</dbReference>
<proteinExistence type="predicted"/>
<dbReference type="GO" id="GO:0043545">
    <property type="term" value="P:molybdopterin cofactor metabolic process"/>
    <property type="evidence" value="ECO:0007669"/>
    <property type="project" value="TreeGrafter"/>
</dbReference>
<dbReference type="PANTHER" id="PTHR14237">
    <property type="entry name" value="MOLYBDOPTERIN COFACTOR SULFURASE MOSC"/>
    <property type="match status" value="1"/>
</dbReference>
<dbReference type="Proteomes" id="UP000717328">
    <property type="component" value="Unassembled WGS sequence"/>
</dbReference>
<evidence type="ECO:0000256" key="1">
    <source>
        <dbReference type="SAM" id="MobiDB-lite"/>
    </source>
</evidence>